<name>K0S1X3_THAOC</name>
<feature type="non-terminal residue" evidence="1">
    <location>
        <position position="95"/>
    </location>
</feature>
<evidence type="ECO:0000313" key="2">
    <source>
        <dbReference type="Proteomes" id="UP000266841"/>
    </source>
</evidence>
<organism evidence="1 2">
    <name type="scientific">Thalassiosira oceanica</name>
    <name type="common">Marine diatom</name>
    <dbReference type="NCBI Taxonomy" id="159749"/>
    <lineage>
        <taxon>Eukaryota</taxon>
        <taxon>Sar</taxon>
        <taxon>Stramenopiles</taxon>
        <taxon>Ochrophyta</taxon>
        <taxon>Bacillariophyta</taxon>
        <taxon>Coscinodiscophyceae</taxon>
        <taxon>Thalassiosirophycidae</taxon>
        <taxon>Thalassiosirales</taxon>
        <taxon>Thalassiosiraceae</taxon>
        <taxon>Thalassiosira</taxon>
    </lineage>
</organism>
<dbReference type="AlphaFoldDB" id="K0S1X3"/>
<dbReference type="EMBL" id="AGNL01023437">
    <property type="protein sequence ID" value="EJK59180.1"/>
    <property type="molecule type" value="Genomic_DNA"/>
</dbReference>
<sequence>MVGPMDEDLIRELRELDSGRMRSCFDSATARVAMAAEEEVGPGVIRSSPVFAPRLIEMTADERAEKSRQTVIDRLTAGDGGVSDYDVERNLREIR</sequence>
<accession>K0S1X3</accession>
<dbReference type="Proteomes" id="UP000266841">
    <property type="component" value="Unassembled WGS sequence"/>
</dbReference>
<proteinExistence type="predicted"/>
<evidence type="ECO:0000313" key="1">
    <source>
        <dbReference type="EMBL" id="EJK59180.1"/>
    </source>
</evidence>
<protein>
    <submittedName>
        <fullName evidence="1">Uncharacterized protein</fullName>
    </submittedName>
</protein>
<keyword evidence="2" id="KW-1185">Reference proteome</keyword>
<comment type="caution">
    <text evidence="1">The sequence shown here is derived from an EMBL/GenBank/DDBJ whole genome shotgun (WGS) entry which is preliminary data.</text>
</comment>
<gene>
    <name evidence="1" type="ORF">THAOC_20631</name>
</gene>
<reference evidence="1 2" key="1">
    <citation type="journal article" date="2012" name="Genome Biol.">
        <title>Genome and low-iron response of an oceanic diatom adapted to chronic iron limitation.</title>
        <authorList>
            <person name="Lommer M."/>
            <person name="Specht M."/>
            <person name="Roy A.S."/>
            <person name="Kraemer L."/>
            <person name="Andreson R."/>
            <person name="Gutowska M.A."/>
            <person name="Wolf J."/>
            <person name="Bergner S.V."/>
            <person name="Schilhabel M.B."/>
            <person name="Klostermeier U.C."/>
            <person name="Beiko R.G."/>
            <person name="Rosenstiel P."/>
            <person name="Hippler M."/>
            <person name="Laroche J."/>
        </authorList>
    </citation>
    <scope>NUCLEOTIDE SEQUENCE [LARGE SCALE GENOMIC DNA]</scope>
    <source>
        <strain evidence="1 2">CCMP1005</strain>
    </source>
</reference>